<proteinExistence type="predicted"/>
<dbReference type="Ensembl" id="ENSCCRT00010065097.1">
    <property type="protein sequence ID" value="ENSCCRP00010059377.1"/>
    <property type="gene ID" value="ENSCCRG00010025151.1"/>
</dbReference>
<evidence type="ECO:0000313" key="1">
    <source>
        <dbReference type="Ensembl" id="ENSCCRP00010059377.1"/>
    </source>
</evidence>
<dbReference type="AlphaFoldDB" id="A0A8C1LFH4"/>
<reference evidence="1" key="2">
    <citation type="submission" date="2025-09" db="UniProtKB">
        <authorList>
            <consortium name="Ensembl"/>
        </authorList>
    </citation>
    <scope>IDENTIFICATION</scope>
</reference>
<organism evidence="1 2">
    <name type="scientific">Cyprinus carpio</name>
    <name type="common">Common carp</name>
    <dbReference type="NCBI Taxonomy" id="7962"/>
    <lineage>
        <taxon>Eukaryota</taxon>
        <taxon>Metazoa</taxon>
        <taxon>Chordata</taxon>
        <taxon>Craniata</taxon>
        <taxon>Vertebrata</taxon>
        <taxon>Euteleostomi</taxon>
        <taxon>Actinopterygii</taxon>
        <taxon>Neopterygii</taxon>
        <taxon>Teleostei</taxon>
        <taxon>Ostariophysi</taxon>
        <taxon>Cypriniformes</taxon>
        <taxon>Cyprinidae</taxon>
        <taxon>Cyprininae</taxon>
        <taxon>Cyprinus</taxon>
    </lineage>
</organism>
<keyword evidence="2" id="KW-1185">Reference proteome</keyword>
<accession>A0A8C1LFH4</accession>
<evidence type="ECO:0000313" key="2">
    <source>
        <dbReference type="Proteomes" id="UP000694427"/>
    </source>
</evidence>
<sequence length="52" mass="5840">MAHLRSVSESLSTFITLNICTDITEISSDLSDANVLKIPLNRFLFFCFNTSL</sequence>
<dbReference type="Proteomes" id="UP000694427">
    <property type="component" value="Unplaced"/>
</dbReference>
<name>A0A8C1LFH4_CYPCA</name>
<protein>
    <submittedName>
        <fullName evidence="1">Uncharacterized protein</fullName>
    </submittedName>
</protein>
<reference evidence="1" key="1">
    <citation type="submission" date="2025-08" db="UniProtKB">
        <authorList>
            <consortium name="Ensembl"/>
        </authorList>
    </citation>
    <scope>IDENTIFICATION</scope>
</reference>